<evidence type="ECO:0000313" key="3">
    <source>
        <dbReference type="Proteomes" id="UP000317650"/>
    </source>
</evidence>
<sequence>MLSRPLLLVFLFWLLIMVTHFEQRQQIVTEAEANPVVSRRKQRMLDSEEVVKEKIILSQEKSIQQLNDLVQSLKQQLLHCRGINNSVHDDGNTLSEKM</sequence>
<dbReference type="EMBL" id="PYDT01000004">
    <property type="protein sequence ID" value="THU62809.1"/>
    <property type="molecule type" value="Genomic_DNA"/>
</dbReference>
<accession>A0A4S8JM91</accession>
<evidence type="ECO:0000256" key="1">
    <source>
        <dbReference type="SAM" id="SignalP"/>
    </source>
</evidence>
<feature type="chain" id="PRO_5020437784" evidence="1">
    <location>
        <begin position="22"/>
        <end position="98"/>
    </location>
</feature>
<reference evidence="2 3" key="1">
    <citation type="journal article" date="2019" name="Nat. Plants">
        <title>Genome sequencing of Musa balbisiana reveals subgenome evolution and function divergence in polyploid bananas.</title>
        <authorList>
            <person name="Yao X."/>
        </authorList>
    </citation>
    <scope>NUCLEOTIDE SEQUENCE [LARGE SCALE GENOMIC DNA]</scope>
    <source>
        <strain evidence="3">cv. DH-PKW</strain>
        <tissue evidence="2">Leaves</tissue>
    </source>
</reference>
<evidence type="ECO:0000313" key="2">
    <source>
        <dbReference type="EMBL" id="THU62809.1"/>
    </source>
</evidence>
<keyword evidence="3" id="KW-1185">Reference proteome</keyword>
<dbReference type="Proteomes" id="UP000317650">
    <property type="component" value="Chromosome 1"/>
</dbReference>
<keyword evidence="1" id="KW-0732">Signal</keyword>
<dbReference type="PANTHER" id="PTHR34564">
    <property type="entry name" value="PEPTIDYL-PROLYL CIS-TRANS ISOMERASE G"/>
    <property type="match status" value="1"/>
</dbReference>
<proteinExistence type="predicted"/>
<dbReference type="PANTHER" id="PTHR34564:SF3">
    <property type="entry name" value="PEPTIDYL-PROLYL CIS-TRANS ISOMERASE G"/>
    <property type="match status" value="1"/>
</dbReference>
<organism evidence="2 3">
    <name type="scientific">Musa balbisiana</name>
    <name type="common">Banana</name>
    <dbReference type="NCBI Taxonomy" id="52838"/>
    <lineage>
        <taxon>Eukaryota</taxon>
        <taxon>Viridiplantae</taxon>
        <taxon>Streptophyta</taxon>
        <taxon>Embryophyta</taxon>
        <taxon>Tracheophyta</taxon>
        <taxon>Spermatophyta</taxon>
        <taxon>Magnoliopsida</taxon>
        <taxon>Liliopsida</taxon>
        <taxon>Zingiberales</taxon>
        <taxon>Musaceae</taxon>
        <taxon>Musa</taxon>
    </lineage>
</organism>
<gene>
    <name evidence="2" type="ORF">C4D60_Mb01t09040</name>
</gene>
<dbReference type="AlphaFoldDB" id="A0A4S8JM91"/>
<name>A0A4S8JM91_MUSBA</name>
<comment type="caution">
    <text evidence="2">The sequence shown here is derived from an EMBL/GenBank/DDBJ whole genome shotgun (WGS) entry which is preliminary data.</text>
</comment>
<feature type="signal peptide" evidence="1">
    <location>
        <begin position="1"/>
        <end position="21"/>
    </location>
</feature>
<protein>
    <submittedName>
        <fullName evidence="2">Uncharacterized protein</fullName>
    </submittedName>
</protein>